<accession>A0A939TNT3</accession>
<gene>
    <name evidence="1" type="ORF">J4H85_11170</name>
</gene>
<comment type="caution">
    <text evidence="1">The sequence shown here is derived from an EMBL/GenBank/DDBJ whole genome shotgun (WGS) entry which is preliminary data.</text>
</comment>
<dbReference type="PANTHER" id="PTHR41913:SF1">
    <property type="entry name" value="DUF1684 DOMAIN-CONTAINING PROTEIN"/>
    <property type="match status" value="1"/>
</dbReference>
<evidence type="ECO:0000313" key="2">
    <source>
        <dbReference type="Proteomes" id="UP000668403"/>
    </source>
</evidence>
<sequence length="271" mass="28808">MPHTSELTFADAHNAWHASVEAQRTEPFGPLSATALHWIGAEPEEFPDVPGLWSASDDGRVTAWFVSADGVTLDGAAAQGTVSLGPLTGSDARVLEWGDRRIEVAARGGRIALRPRDPGSPVRVRYAGTGTFPADPDWVVTARYVPRTPATVEVDSAVPGRTQQQRSPGRAEFTLGETRIALTLFGDDAAPALQLIFADATGADLTFPAARFVPAVRVDAETVVIDFNRAVNPPCAYSASATCPLPPPENRIAVRIEAGELRPGLRSPSRP</sequence>
<dbReference type="PANTHER" id="PTHR41913">
    <property type="entry name" value="DUF1684 DOMAIN-CONTAINING PROTEIN"/>
    <property type="match status" value="1"/>
</dbReference>
<dbReference type="EMBL" id="JAGFBF010000005">
    <property type="protein sequence ID" value="MBO2990554.1"/>
    <property type="molecule type" value="Genomic_DNA"/>
</dbReference>
<evidence type="ECO:0000313" key="1">
    <source>
        <dbReference type="EMBL" id="MBO2990554.1"/>
    </source>
</evidence>
<dbReference type="Proteomes" id="UP000668403">
    <property type="component" value="Unassembled WGS sequence"/>
</dbReference>
<name>A0A939TNT3_9MICO</name>
<proteinExistence type="predicted"/>
<dbReference type="Pfam" id="PF07920">
    <property type="entry name" value="DUF1684"/>
    <property type="match status" value="1"/>
</dbReference>
<dbReference type="AlphaFoldDB" id="A0A939TNT3"/>
<dbReference type="InterPro" id="IPR012467">
    <property type="entry name" value="DUF1684"/>
</dbReference>
<protein>
    <submittedName>
        <fullName evidence="1">DUF1684 domain-containing protein</fullName>
    </submittedName>
</protein>
<dbReference type="RefSeq" id="WP_208239639.1">
    <property type="nucleotide sequence ID" value="NZ_BAAAQU010000002.1"/>
</dbReference>
<reference evidence="1" key="1">
    <citation type="submission" date="2021-03" db="EMBL/GenBank/DDBJ databases">
        <title>Leucobacter chromiisoli sp. nov., isolated from chromium-containing soil of chemical plant.</title>
        <authorList>
            <person name="Xu Z."/>
        </authorList>
    </citation>
    <scope>NUCLEOTIDE SEQUENCE</scope>
    <source>
        <strain evidence="1">K 70/01</strain>
    </source>
</reference>
<organism evidence="1 2">
    <name type="scientific">Leucobacter tardus</name>
    <dbReference type="NCBI Taxonomy" id="501483"/>
    <lineage>
        <taxon>Bacteria</taxon>
        <taxon>Bacillati</taxon>
        <taxon>Actinomycetota</taxon>
        <taxon>Actinomycetes</taxon>
        <taxon>Micrococcales</taxon>
        <taxon>Microbacteriaceae</taxon>
        <taxon>Leucobacter</taxon>
    </lineage>
</organism>
<keyword evidence="2" id="KW-1185">Reference proteome</keyword>